<dbReference type="Proteomes" id="UP000011721">
    <property type="component" value="Chromosome"/>
</dbReference>
<dbReference type="eggNOG" id="COG2062">
    <property type="taxonomic scope" value="Bacteria"/>
</dbReference>
<organism evidence="2 3">
    <name type="scientific">Desulfocapsa sulfexigens (strain DSM 10523 / SB164P1)</name>
    <dbReference type="NCBI Taxonomy" id="1167006"/>
    <lineage>
        <taxon>Bacteria</taxon>
        <taxon>Pseudomonadati</taxon>
        <taxon>Thermodesulfobacteriota</taxon>
        <taxon>Desulfobulbia</taxon>
        <taxon>Desulfobulbales</taxon>
        <taxon>Desulfocapsaceae</taxon>
        <taxon>Desulfocapsa</taxon>
    </lineage>
</organism>
<dbReference type="STRING" id="1167006.UWK_00357"/>
<dbReference type="CDD" id="cd07040">
    <property type="entry name" value="HP"/>
    <property type="match status" value="1"/>
</dbReference>
<protein>
    <submittedName>
        <fullName evidence="2">Phosphohistidine phosphatase SixA</fullName>
    </submittedName>
</protein>
<feature type="signal peptide" evidence="1">
    <location>
        <begin position="1"/>
        <end position="29"/>
    </location>
</feature>
<dbReference type="AlphaFoldDB" id="M1P5J0"/>
<keyword evidence="3" id="KW-1185">Reference proteome</keyword>
<evidence type="ECO:0000313" key="2">
    <source>
        <dbReference type="EMBL" id="AGF76942.1"/>
    </source>
</evidence>
<reference evidence="3" key="1">
    <citation type="journal article" date="2013" name="Stand. Genomic Sci.">
        <title>Complete genome sequence of Desulfocapsa sulfexigens, a marine deltaproteobacterium specialized in disproportionating inorganic sulfur compounds.</title>
        <authorList>
            <person name="Finster K.W."/>
            <person name="Kjeldsen K.U."/>
            <person name="Kube M."/>
            <person name="Reinhardt R."/>
            <person name="Mussmann M."/>
            <person name="Amann R."/>
            <person name="Schreiber L."/>
        </authorList>
    </citation>
    <scope>NUCLEOTIDE SEQUENCE [LARGE SCALE GENOMIC DNA]</scope>
    <source>
        <strain evidence="3">DSM 10523 / SB164P1</strain>
    </source>
</reference>
<dbReference type="OrthoDB" id="8685508at2"/>
<dbReference type="PATRIC" id="fig|1167006.5.peg.402"/>
<proteinExistence type="predicted"/>
<dbReference type="Gene3D" id="3.40.50.1240">
    <property type="entry name" value="Phosphoglycerate mutase-like"/>
    <property type="match status" value="1"/>
</dbReference>
<dbReference type="HOGENOM" id="CLU_076038_0_1_7"/>
<feature type="chain" id="PRO_5004016284" evidence="1">
    <location>
        <begin position="30"/>
        <end position="219"/>
    </location>
</feature>
<dbReference type="RefSeq" id="WP_015402640.1">
    <property type="nucleotide sequence ID" value="NC_020304.1"/>
</dbReference>
<evidence type="ECO:0000313" key="3">
    <source>
        <dbReference type="Proteomes" id="UP000011721"/>
    </source>
</evidence>
<sequence>MQKHMYNCQLQCFLAGVFLLIVPFQVVSAADFPVFERKAATVETIRQLQEGGYVLYMRHGPTDTSRPDLVPGVDLNDCSTQRPLSDEGLKISMQVGEAIRRAGIPVGEIQSSPMCRTKETAMAAFGTEFITNEYLMYTSNLTSREKVPRIANTKRLLSAPVPEGTNLVLVAHAPNLMDVMGYFPTPEGIVVVFRPLGGQGFEYVASIEPQQWQELLKNL</sequence>
<dbReference type="KEGG" id="dsf:UWK_00357"/>
<evidence type="ECO:0000256" key="1">
    <source>
        <dbReference type="SAM" id="SignalP"/>
    </source>
</evidence>
<dbReference type="InterPro" id="IPR029033">
    <property type="entry name" value="His_PPase_superfam"/>
</dbReference>
<accession>M1P5J0</accession>
<dbReference type="EMBL" id="CP003985">
    <property type="protein sequence ID" value="AGF76942.1"/>
    <property type="molecule type" value="Genomic_DNA"/>
</dbReference>
<dbReference type="SUPFAM" id="SSF53254">
    <property type="entry name" value="Phosphoglycerate mutase-like"/>
    <property type="match status" value="1"/>
</dbReference>
<name>M1P5J0_DESSD</name>
<gene>
    <name evidence="2" type="ordered locus">UWK_00357</name>
</gene>
<keyword evidence="1" id="KW-0732">Signal</keyword>